<dbReference type="SMART" id="SM00530">
    <property type="entry name" value="HTH_XRE"/>
    <property type="match status" value="1"/>
</dbReference>
<dbReference type="InterPro" id="IPR001387">
    <property type="entry name" value="Cro/C1-type_HTH"/>
</dbReference>
<dbReference type="Pfam" id="PF01381">
    <property type="entry name" value="HTH_3"/>
    <property type="match status" value="1"/>
</dbReference>
<reference evidence="3" key="1">
    <citation type="submission" date="2019-08" db="EMBL/GenBank/DDBJ databases">
        <authorList>
            <person name="Kucharzyk K."/>
            <person name="Murdoch R.W."/>
            <person name="Higgins S."/>
            <person name="Loffler F."/>
        </authorList>
    </citation>
    <scope>NUCLEOTIDE SEQUENCE</scope>
</reference>
<name>A0A645IX74_9ZZZZ</name>
<dbReference type="EMBL" id="VSSQ01117272">
    <property type="protein sequence ID" value="MPN51793.1"/>
    <property type="molecule type" value="Genomic_DNA"/>
</dbReference>
<evidence type="ECO:0000259" key="2">
    <source>
        <dbReference type="PROSITE" id="PS50943"/>
    </source>
</evidence>
<organism evidence="3">
    <name type="scientific">bioreactor metagenome</name>
    <dbReference type="NCBI Taxonomy" id="1076179"/>
    <lineage>
        <taxon>unclassified sequences</taxon>
        <taxon>metagenomes</taxon>
        <taxon>ecological metagenomes</taxon>
    </lineage>
</organism>
<dbReference type="PANTHER" id="PTHR46797:SF1">
    <property type="entry name" value="METHYLPHOSPHONATE SYNTHASE"/>
    <property type="match status" value="1"/>
</dbReference>
<sequence>MISDNLKKYREEKGLSMNALARMAAVSPSYIHDIEHGKKLNPSQDVMMRLADALGISIEVLIYGKEVEEQEIGDLELYLSRIRSLSQKSQDRIKSIIEAFLEETQD</sequence>
<accession>A0A645IX74</accession>
<dbReference type="PANTHER" id="PTHR46797">
    <property type="entry name" value="HTH-TYPE TRANSCRIPTIONAL REGULATOR"/>
    <property type="match status" value="1"/>
</dbReference>
<dbReference type="CDD" id="cd00093">
    <property type="entry name" value="HTH_XRE"/>
    <property type="match status" value="1"/>
</dbReference>
<evidence type="ECO:0000313" key="3">
    <source>
        <dbReference type="EMBL" id="MPN51793.1"/>
    </source>
</evidence>
<dbReference type="InterPro" id="IPR010982">
    <property type="entry name" value="Lambda_DNA-bd_dom_sf"/>
</dbReference>
<protein>
    <recommendedName>
        <fullName evidence="2">HTH cro/C1-type domain-containing protein</fullName>
    </recommendedName>
</protein>
<dbReference type="PROSITE" id="PS50943">
    <property type="entry name" value="HTH_CROC1"/>
    <property type="match status" value="1"/>
</dbReference>
<evidence type="ECO:0000256" key="1">
    <source>
        <dbReference type="ARBA" id="ARBA00023125"/>
    </source>
</evidence>
<dbReference type="InterPro" id="IPR050807">
    <property type="entry name" value="TransReg_Diox_bact_type"/>
</dbReference>
<gene>
    <name evidence="3" type="ORF">SDC9_199442</name>
</gene>
<feature type="domain" description="HTH cro/C1-type" evidence="2">
    <location>
        <begin position="6"/>
        <end position="61"/>
    </location>
</feature>
<dbReference type="GO" id="GO:0005829">
    <property type="term" value="C:cytosol"/>
    <property type="evidence" value="ECO:0007669"/>
    <property type="project" value="TreeGrafter"/>
</dbReference>
<dbReference type="GO" id="GO:0003677">
    <property type="term" value="F:DNA binding"/>
    <property type="evidence" value="ECO:0007669"/>
    <property type="project" value="UniProtKB-KW"/>
</dbReference>
<dbReference type="SUPFAM" id="SSF47413">
    <property type="entry name" value="lambda repressor-like DNA-binding domains"/>
    <property type="match status" value="1"/>
</dbReference>
<keyword evidence="1" id="KW-0238">DNA-binding</keyword>
<dbReference type="Gene3D" id="1.10.260.40">
    <property type="entry name" value="lambda repressor-like DNA-binding domains"/>
    <property type="match status" value="1"/>
</dbReference>
<dbReference type="GO" id="GO:0003700">
    <property type="term" value="F:DNA-binding transcription factor activity"/>
    <property type="evidence" value="ECO:0007669"/>
    <property type="project" value="TreeGrafter"/>
</dbReference>
<comment type="caution">
    <text evidence="3">The sequence shown here is derived from an EMBL/GenBank/DDBJ whole genome shotgun (WGS) entry which is preliminary data.</text>
</comment>
<proteinExistence type="predicted"/>
<dbReference type="AlphaFoldDB" id="A0A645IX74"/>